<reference evidence="1 2" key="1">
    <citation type="journal article" date="2016" name="Nat. Commun.">
        <title>Thousands of microbial genomes shed light on interconnected biogeochemical processes in an aquifer system.</title>
        <authorList>
            <person name="Anantharaman K."/>
            <person name="Brown C.T."/>
            <person name="Hug L.A."/>
            <person name="Sharon I."/>
            <person name="Castelle C.J."/>
            <person name="Probst A.J."/>
            <person name="Thomas B.C."/>
            <person name="Singh A."/>
            <person name="Wilkins M.J."/>
            <person name="Karaoz U."/>
            <person name="Brodie E.L."/>
            <person name="Williams K.H."/>
            <person name="Hubbard S.S."/>
            <person name="Banfield J.F."/>
        </authorList>
    </citation>
    <scope>NUCLEOTIDE SEQUENCE [LARGE SCALE GENOMIC DNA]</scope>
</reference>
<evidence type="ECO:0000313" key="2">
    <source>
        <dbReference type="Proteomes" id="UP000176504"/>
    </source>
</evidence>
<comment type="caution">
    <text evidence="1">The sequence shown here is derived from an EMBL/GenBank/DDBJ whole genome shotgun (WGS) entry which is preliminary data.</text>
</comment>
<evidence type="ECO:0000313" key="1">
    <source>
        <dbReference type="EMBL" id="OGC55532.1"/>
    </source>
</evidence>
<evidence type="ECO:0008006" key="3">
    <source>
        <dbReference type="Google" id="ProtNLM"/>
    </source>
</evidence>
<protein>
    <recommendedName>
        <fullName evidence="3">PepSY domain-containing protein</fullName>
    </recommendedName>
</protein>
<sequence>MSDTSTAGSDQDWKAESAGLSALDWLLKNRPERHTQKQIFAVSKPAILPLEDASGYSVIMALKGTGGYWFYTFEVRGEQVTLISEEQK</sequence>
<name>A0A1F4VE53_UNCKA</name>
<organism evidence="1 2">
    <name type="scientific">candidate division WWE3 bacterium RIFCSPLOWO2_01_FULL_41_18</name>
    <dbReference type="NCBI Taxonomy" id="1802625"/>
    <lineage>
        <taxon>Bacteria</taxon>
        <taxon>Katanobacteria</taxon>
    </lineage>
</organism>
<gene>
    <name evidence="1" type="ORF">A3A78_01085</name>
</gene>
<dbReference type="Proteomes" id="UP000176504">
    <property type="component" value="Unassembled WGS sequence"/>
</dbReference>
<dbReference type="EMBL" id="MEVI01000002">
    <property type="protein sequence ID" value="OGC55532.1"/>
    <property type="molecule type" value="Genomic_DNA"/>
</dbReference>
<accession>A0A1F4VE53</accession>
<dbReference type="AlphaFoldDB" id="A0A1F4VE53"/>
<proteinExistence type="predicted"/>